<feature type="transmembrane region" description="Helical" evidence="8">
    <location>
        <begin position="487"/>
        <end position="510"/>
    </location>
</feature>
<feature type="transmembrane region" description="Helical" evidence="8">
    <location>
        <begin position="103"/>
        <end position="122"/>
    </location>
</feature>
<keyword evidence="13" id="KW-1185">Reference proteome</keyword>
<dbReference type="Pfam" id="PF02714">
    <property type="entry name" value="RSN1_7TM"/>
    <property type="match status" value="1"/>
</dbReference>
<keyword evidence="6 8" id="KW-0472">Membrane</keyword>
<dbReference type="PANTHER" id="PTHR13018:SF149">
    <property type="entry name" value="DOMAIN PROTEIN, PUTATIVE (AFU_ORTHOLOGUE AFUA_3G11660)-RELATED"/>
    <property type="match status" value="1"/>
</dbReference>
<evidence type="ECO:0000256" key="1">
    <source>
        <dbReference type="ARBA" id="ARBA00004141"/>
    </source>
</evidence>
<evidence type="ECO:0000256" key="6">
    <source>
        <dbReference type="ARBA" id="ARBA00023136"/>
    </source>
</evidence>
<evidence type="ECO:0008006" key="14">
    <source>
        <dbReference type="Google" id="ProtNLM"/>
    </source>
</evidence>
<evidence type="ECO:0000256" key="2">
    <source>
        <dbReference type="ARBA" id="ARBA00007779"/>
    </source>
</evidence>
<evidence type="ECO:0000259" key="11">
    <source>
        <dbReference type="Pfam" id="PF14703"/>
    </source>
</evidence>
<comment type="caution">
    <text evidence="12">The sequence shown here is derived from an EMBL/GenBank/DDBJ whole genome shotgun (WGS) entry which is preliminary data.</text>
</comment>
<sequence length="1039" mass="118276">MSSKADNAENAQLSLTGMATQLGINVGIAVGVLLVFNILRPNNSLVYAPKYKYATKTKQPPELGHGFFAWFGPVMHTPDSVLIEKIGFDATLFIQFIRMIRRMLYFMTFIGVCVIIPINIVATSYTGEWPPSPGVEFLSISTINYYDGKFHGSNGDLNWYWCHAAGTWLYSLIIYIFLWKFYASYVQFRQQYFESDEYQKSMHARSLMVFNVPPSMRSDEALGNWVHSLGLKYPAQQVCIGTQNTELAKYVEEHEEAVRKLEIILSNHLKDGQVIEGKKRPLERIGGYFGCCGGVKVDAINYYSEKVQELQEKITEARSRISTSKKTNYGWISYDKVSWAHANAKFLASSSSPLKSLPKRIEGATPSIELAPQPKDIIWSNLSLNEHVKRTKRLIVTFIFYGFVFFWFIPSSFLSASSNVKDFLRLFPGSTQFMKEHKTFVSLLSSWFTPIVMAIFFFILPKILRFMSQQQGYMTGTSLDRQVLAKLFIFFIINNLLVFTVSSTLIAVYAEIQKAVENGTTLTAQQFFSTMSGNLTQVAKNLSDVSTYWVNYVSLKGLGVIVDLAQIVVLLTVTLRKLFTRPSPRQLQEFTRPTAFDYPLFYNVLLFFFTVGLVYSVIAPLVLPFTMLYFLLATMVFKYLLMYVFVTAVETGGQIWRLLFNRLLVSTVLFQVIMVGVLNLKSARIPSLAVAPLPLITVLFKIICSRRFDNRVYYYTPKMEPTVTARYDQDYKHGDSNARKAKNSIGFRFGDPAFFAELPVPMVHERVRHLLPKLYGSSASNASKKPFISRMTRQKSVRHVSVIHLQNDAGGPGGELQFQSIGEKDLELDDSTEGIKGMYKFNEDEEEQNIVDPPKTSYYSNSFSSHNNINNNTIAMNPLKRLSNRISASLHYNNGSSASAKNDMYSPRRPLVTSASYMDTNSGSTEYDDHDILSSYHHAPAEQYPTPPLAPHRQMTEDMEYFVAGRAYRSHDPHNLNNTNVIEMANIYRSQQQPYEPQPQHNPLVDNYQHYIQNPINAYTSGSGRIKNHPHEMSNNNRF</sequence>
<accession>A0AAN7I1X6</accession>
<dbReference type="InterPro" id="IPR045122">
    <property type="entry name" value="Csc1-like"/>
</dbReference>
<evidence type="ECO:0000259" key="9">
    <source>
        <dbReference type="Pfam" id="PF02714"/>
    </source>
</evidence>
<dbReference type="Proteomes" id="UP001304243">
    <property type="component" value="Unassembled WGS sequence"/>
</dbReference>
<feature type="domain" description="CSC1/OSCA1-like cytosolic" evidence="11">
    <location>
        <begin position="204"/>
        <end position="381"/>
    </location>
</feature>
<feature type="transmembrane region" description="Helical" evidence="8">
    <location>
        <begin position="628"/>
        <end position="646"/>
    </location>
</feature>
<name>A0AAN7I1X6_9FUNG</name>
<organism evidence="12 13">
    <name type="scientific">Mucor velutinosus</name>
    <dbReference type="NCBI Taxonomy" id="708070"/>
    <lineage>
        <taxon>Eukaryota</taxon>
        <taxon>Fungi</taxon>
        <taxon>Fungi incertae sedis</taxon>
        <taxon>Mucoromycota</taxon>
        <taxon>Mucoromycotina</taxon>
        <taxon>Mucoromycetes</taxon>
        <taxon>Mucorales</taxon>
        <taxon>Mucorineae</taxon>
        <taxon>Mucoraceae</taxon>
        <taxon>Mucor</taxon>
    </lineage>
</organism>
<evidence type="ECO:0000313" key="12">
    <source>
        <dbReference type="EMBL" id="KAK4518303.1"/>
    </source>
</evidence>
<feature type="domain" description="CSC1/OSCA1-like N-terminal transmembrane" evidence="10">
    <location>
        <begin position="19"/>
        <end position="180"/>
    </location>
</feature>
<feature type="transmembrane region" description="Helical" evidence="8">
    <location>
        <begin position="394"/>
        <end position="420"/>
    </location>
</feature>
<keyword evidence="5 8" id="KW-1133">Transmembrane helix</keyword>
<evidence type="ECO:0000259" key="10">
    <source>
        <dbReference type="Pfam" id="PF13967"/>
    </source>
</evidence>
<dbReference type="InterPro" id="IPR003864">
    <property type="entry name" value="CSC1/OSCA1-like_7TM"/>
</dbReference>
<dbReference type="PANTHER" id="PTHR13018">
    <property type="entry name" value="PROBABLE MEMBRANE PROTEIN DUF221-RELATED"/>
    <property type="match status" value="1"/>
</dbReference>
<dbReference type="Pfam" id="PF14703">
    <property type="entry name" value="PHM7_cyt"/>
    <property type="match status" value="1"/>
</dbReference>
<feature type="transmembrane region" description="Helical" evidence="8">
    <location>
        <begin position="685"/>
        <end position="704"/>
    </location>
</feature>
<evidence type="ECO:0000256" key="8">
    <source>
        <dbReference type="SAM" id="Phobius"/>
    </source>
</evidence>
<dbReference type="GeneID" id="89945357"/>
<feature type="transmembrane region" description="Helical" evidence="8">
    <location>
        <begin position="658"/>
        <end position="679"/>
    </location>
</feature>
<evidence type="ECO:0000313" key="13">
    <source>
        <dbReference type="Proteomes" id="UP001304243"/>
    </source>
</evidence>
<dbReference type="GO" id="GO:0005886">
    <property type="term" value="C:plasma membrane"/>
    <property type="evidence" value="ECO:0007669"/>
    <property type="project" value="TreeGrafter"/>
</dbReference>
<dbReference type="Pfam" id="PF13967">
    <property type="entry name" value="RSN1_TM"/>
    <property type="match status" value="1"/>
</dbReference>
<gene>
    <name evidence="12" type="ORF">ATC70_001655</name>
</gene>
<keyword evidence="4 8" id="KW-0812">Transmembrane</keyword>
<feature type="domain" description="CSC1/OSCA1-like 7TM region" evidence="9">
    <location>
        <begin position="392"/>
        <end position="677"/>
    </location>
</feature>
<comment type="subcellular location">
    <subcellularLocation>
        <location evidence="1">Membrane</location>
        <topology evidence="1">Multi-pass membrane protein</topology>
    </subcellularLocation>
</comment>
<feature type="transmembrane region" description="Helical" evidence="8">
    <location>
        <begin position="158"/>
        <end position="179"/>
    </location>
</feature>
<proteinExistence type="inferred from homology"/>
<dbReference type="RefSeq" id="XP_064684969.1">
    <property type="nucleotide sequence ID" value="XM_064821049.1"/>
</dbReference>
<evidence type="ECO:0000256" key="3">
    <source>
        <dbReference type="ARBA" id="ARBA00022448"/>
    </source>
</evidence>
<keyword evidence="7" id="KW-0175">Coiled coil</keyword>
<evidence type="ECO:0000256" key="7">
    <source>
        <dbReference type="SAM" id="Coils"/>
    </source>
</evidence>
<dbReference type="GO" id="GO:0005227">
    <property type="term" value="F:calcium-activated cation channel activity"/>
    <property type="evidence" value="ECO:0007669"/>
    <property type="project" value="InterPro"/>
</dbReference>
<feature type="transmembrane region" description="Helical" evidence="8">
    <location>
        <begin position="440"/>
        <end position="460"/>
    </location>
</feature>
<keyword evidence="3" id="KW-0813">Transport</keyword>
<dbReference type="AlphaFoldDB" id="A0AAN7I1X6"/>
<evidence type="ECO:0000256" key="5">
    <source>
        <dbReference type="ARBA" id="ARBA00022989"/>
    </source>
</evidence>
<evidence type="ECO:0000256" key="4">
    <source>
        <dbReference type="ARBA" id="ARBA00022692"/>
    </source>
</evidence>
<protein>
    <recommendedName>
        <fullName evidence="14">DUF221-domain-containing protein</fullName>
    </recommendedName>
</protein>
<reference evidence="12 13" key="1">
    <citation type="submission" date="2022-11" db="EMBL/GenBank/DDBJ databases">
        <title>Mucor velutinosus strain NIH1002 WGS.</title>
        <authorList>
            <person name="Subramanian P."/>
            <person name="Mullikin J.C."/>
            <person name="Segre J.A."/>
            <person name="Zelazny A.M."/>
        </authorList>
    </citation>
    <scope>NUCLEOTIDE SEQUENCE [LARGE SCALE GENOMIC DNA]</scope>
    <source>
        <strain evidence="12 13">NIH1002</strain>
    </source>
</reference>
<dbReference type="InterPro" id="IPR032880">
    <property type="entry name" value="CSC1/OSCA1-like_N"/>
</dbReference>
<feature type="transmembrane region" description="Helical" evidence="8">
    <location>
        <begin position="600"/>
        <end position="622"/>
    </location>
</feature>
<feature type="coiled-coil region" evidence="7">
    <location>
        <begin position="300"/>
        <end position="327"/>
    </location>
</feature>
<dbReference type="InterPro" id="IPR027815">
    <property type="entry name" value="CSC1/OSCA1-like_cyt"/>
</dbReference>
<feature type="transmembrane region" description="Helical" evidence="8">
    <location>
        <begin position="558"/>
        <end position="579"/>
    </location>
</feature>
<comment type="similarity">
    <text evidence="2">Belongs to the CSC1 (TC 1.A.17) family.</text>
</comment>
<feature type="transmembrane region" description="Helical" evidence="8">
    <location>
        <begin position="20"/>
        <end position="39"/>
    </location>
</feature>
<dbReference type="EMBL" id="JASEJX010000013">
    <property type="protein sequence ID" value="KAK4518303.1"/>
    <property type="molecule type" value="Genomic_DNA"/>
</dbReference>